<evidence type="ECO:0000256" key="1">
    <source>
        <dbReference type="SAM" id="MobiDB-lite"/>
    </source>
</evidence>
<accession>A0ABX4TX34</accession>
<reference evidence="2 3" key="1">
    <citation type="submission" date="2017-12" db="EMBL/GenBank/DDBJ databases">
        <title>Detection of the carbapenemase gene blaVIM-5 in members of the Pseudomonas putida group isolated from polluted Nigerian wetlands.</title>
        <authorList>
            <person name="Adelowo O."/>
            <person name="Vollmers J."/>
            <person name="Maeusezahl I."/>
            <person name="Kaster A.-K."/>
            <person name="Mueller J.A."/>
        </authorList>
    </citation>
    <scope>NUCLEOTIDE SEQUENCE [LARGE SCALE GENOMIC DNA]</scope>
    <source>
        <strain evidence="2 3">MR69</strain>
    </source>
</reference>
<feature type="region of interest" description="Disordered" evidence="1">
    <location>
        <begin position="1"/>
        <end position="42"/>
    </location>
</feature>
<proteinExistence type="predicted"/>
<organism evidence="2 3">
    <name type="scientific">Pseudomonas plecoglossicida</name>
    <dbReference type="NCBI Taxonomy" id="70775"/>
    <lineage>
        <taxon>Bacteria</taxon>
        <taxon>Pseudomonadati</taxon>
        <taxon>Pseudomonadota</taxon>
        <taxon>Gammaproteobacteria</taxon>
        <taxon>Pseudomonadales</taxon>
        <taxon>Pseudomonadaceae</taxon>
        <taxon>Pseudomonas</taxon>
    </lineage>
</organism>
<protein>
    <submittedName>
        <fullName evidence="2">Uncharacterized protein</fullName>
    </submittedName>
</protein>
<comment type="caution">
    <text evidence="2">The sequence shown here is derived from an EMBL/GenBank/DDBJ whole genome shotgun (WGS) entry which is preliminary data.</text>
</comment>
<evidence type="ECO:0000313" key="3">
    <source>
        <dbReference type="Proteomes" id="UP000234744"/>
    </source>
</evidence>
<sequence length="98" mass="10685">MCCEEAGTANRQALAAPASSQHKAAPTEPRRTNAGLPAMRPGRQELLFADWPKKRARKGPVEENGQRVQALSILRGAMKYIHTSARKYIAGIMVNNTA</sequence>
<gene>
    <name evidence="2" type="ORF">CXG47_19965</name>
</gene>
<name>A0ABX4TX34_PSEDL</name>
<evidence type="ECO:0000313" key="2">
    <source>
        <dbReference type="EMBL" id="PLV12543.1"/>
    </source>
</evidence>
<dbReference type="EMBL" id="PJCJ01000014">
    <property type="protein sequence ID" value="PLV12543.1"/>
    <property type="molecule type" value="Genomic_DNA"/>
</dbReference>
<keyword evidence="3" id="KW-1185">Reference proteome</keyword>
<dbReference type="Proteomes" id="UP000234744">
    <property type="component" value="Unassembled WGS sequence"/>
</dbReference>